<keyword evidence="2" id="KW-0560">Oxidoreductase</keyword>
<comment type="catalytic activity">
    <reaction evidence="5">
        <text>L-proline + NADP(+) = 1-pyrroline-2-carboxylate + NADPH + H(+)</text>
        <dbReference type="Rhea" id="RHEA:20317"/>
        <dbReference type="ChEBI" id="CHEBI:15378"/>
        <dbReference type="ChEBI" id="CHEBI:39785"/>
        <dbReference type="ChEBI" id="CHEBI:57783"/>
        <dbReference type="ChEBI" id="CHEBI:58349"/>
        <dbReference type="ChEBI" id="CHEBI:60039"/>
        <dbReference type="EC" id="1.5.1.49"/>
    </reaction>
</comment>
<dbReference type="FunFam" id="3.30.1780.10:FF:000002">
    <property type="entry name" value="Ornithine cyclodeaminase"/>
    <property type="match status" value="1"/>
</dbReference>
<sequence>MLLISAQEMRQAFPMEEVIVAVKEAYKILAEGKSIVPLRTNIPVKKHNGQILFMPSYVEGIDFAGIKVVSVYPKNVEKGLPSVPATMILVDGETGVVNAIMDGTYLTRLRTGAASGVATELFSNEDAKKAIIFGAGAQAETQIWALLCARKLEEVYVFDVDFNKAKQFAEQMNQNFKNYGATITAVENADDVLPEVDIITTVTTSKKPVFNGKLIKKGVHINGIGAYTPEMQEIPEEAILKADKIYVDSKSACLAEAGDLIVPIKKGMITEEKITGDIGDYIIGKLPGRESKEEITIFKSVGLAVQDVVTAARIYEKALKLGLGKSITL</sequence>
<dbReference type="RefSeq" id="WP_073258145.1">
    <property type="nucleotide sequence ID" value="NZ_FRCR01000014.1"/>
</dbReference>
<accession>A0A1M7LSF4</accession>
<dbReference type="SUPFAM" id="SSF51735">
    <property type="entry name" value="NAD(P)-binding Rossmann-fold domains"/>
    <property type="match status" value="1"/>
</dbReference>
<protein>
    <recommendedName>
        <fullName evidence="7">Delta(1)-pyrroline-2-carboxylate reductase</fullName>
        <ecNumber evidence="6">1.5.1.49</ecNumber>
    </recommendedName>
    <alternativeName>
        <fullName evidence="8">Proline ketimine reductase</fullName>
    </alternativeName>
</protein>
<gene>
    <name evidence="9" type="ORF">SAMN05660826_02011</name>
</gene>
<evidence type="ECO:0000256" key="7">
    <source>
        <dbReference type="ARBA" id="ARBA00070669"/>
    </source>
</evidence>
<dbReference type="EMBL" id="FRCR01000014">
    <property type="protein sequence ID" value="SHM81135.1"/>
    <property type="molecule type" value="Genomic_DNA"/>
</dbReference>
<dbReference type="Gene3D" id="3.30.1780.10">
    <property type="entry name" value="ornithine cyclodeaminase, domain 1"/>
    <property type="match status" value="1"/>
</dbReference>
<organism evidence="9 10">
    <name type="scientific">Caldanaerovirga acetigignens</name>
    <dbReference type="NCBI Taxonomy" id="447595"/>
    <lineage>
        <taxon>Bacteria</taxon>
        <taxon>Bacillati</taxon>
        <taxon>Bacillota</taxon>
        <taxon>Clostridia</taxon>
        <taxon>Thermosediminibacterales</taxon>
        <taxon>Thermosediminibacteraceae</taxon>
        <taxon>Caldanaerovirga</taxon>
    </lineage>
</organism>
<evidence type="ECO:0000256" key="5">
    <source>
        <dbReference type="ARBA" id="ARBA00052703"/>
    </source>
</evidence>
<evidence type="ECO:0000256" key="8">
    <source>
        <dbReference type="ARBA" id="ARBA00078572"/>
    </source>
</evidence>
<dbReference type="InterPro" id="IPR003462">
    <property type="entry name" value="ODC_Mu_crystall"/>
</dbReference>
<dbReference type="FunFam" id="3.40.50.720:FF:000311">
    <property type="entry name" value="Ornithine cyclodeaminase"/>
    <property type="match status" value="1"/>
</dbReference>
<evidence type="ECO:0000256" key="4">
    <source>
        <dbReference type="ARBA" id="ARBA00050354"/>
    </source>
</evidence>
<evidence type="ECO:0000313" key="10">
    <source>
        <dbReference type="Proteomes" id="UP000184375"/>
    </source>
</evidence>
<dbReference type="InterPro" id="IPR036291">
    <property type="entry name" value="NAD(P)-bd_dom_sf"/>
</dbReference>
<dbReference type="Pfam" id="PF02423">
    <property type="entry name" value="OCD_Mu_crystall"/>
    <property type="match status" value="1"/>
</dbReference>
<dbReference type="GO" id="GO:0019752">
    <property type="term" value="P:carboxylic acid metabolic process"/>
    <property type="evidence" value="ECO:0007669"/>
    <property type="project" value="UniProtKB-ARBA"/>
</dbReference>
<dbReference type="PANTHER" id="PTHR13812">
    <property type="entry name" value="KETIMINE REDUCTASE MU-CRYSTALLIN"/>
    <property type="match status" value="1"/>
</dbReference>
<dbReference type="STRING" id="447595.SAMN05660826_02011"/>
<dbReference type="Proteomes" id="UP000184375">
    <property type="component" value="Unassembled WGS sequence"/>
</dbReference>
<dbReference type="InterPro" id="IPR023401">
    <property type="entry name" value="ODC_N"/>
</dbReference>
<dbReference type="OrthoDB" id="9792005at2"/>
<dbReference type="NCBIfam" id="NF006379">
    <property type="entry name" value="PRK08618.1"/>
    <property type="match status" value="1"/>
</dbReference>
<dbReference type="GO" id="GO:0005737">
    <property type="term" value="C:cytoplasm"/>
    <property type="evidence" value="ECO:0007669"/>
    <property type="project" value="TreeGrafter"/>
</dbReference>
<evidence type="ECO:0000256" key="1">
    <source>
        <dbReference type="ARBA" id="ARBA00008903"/>
    </source>
</evidence>
<dbReference type="PANTHER" id="PTHR13812:SF19">
    <property type="entry name" value="KETIMINE REDUCTASE MU-CRYSTALLIN"/>
    <property type="match status" value="1"/>
</dbReference>
<dbReference type="PIRSF" id="PIRSF001439">
    <property type="entry name" value="CryM"/>
    <property type="match status" value="1"/>
</dbReference>
<evidence type="ECO:0000256" key="2">
    <source>
        <dbReference type="ARBA" id="ARBA00023002"/>
    </source>
</evidence>
<dbReference type="AlphaFoldDB" id="A0A1M7LSF4"/>
<dbReference type="GO" id="GO:0016491">
    <property type="term" value="F:oxidoreductase activity"/>
    <property type="evidence" value="ECO:0007669"/>
    <property type="project" value="UniProtKB-KW"/>
</dbReference>
<evidence type="ECO:0000256" key="6">
    <source>
        <dbReference type="ARBA" id="ARBA00067080"/>
    </source>
</evidence>
<name>A0A1M7LSF4_9FIRM</name>
<dbReference type="Gene3D" id="3.40.50.720">
    <property type="entry name" value="NAD(P)-binding Rossmann-like Domain"/>
    <property type="match status" value="1"/>
</dbReference>
<comment type="similarity">
    <text evidence="1">Belongs to the ornithine cyclodeaminase/mu-crystallin family.</text>
</comment>
<reference evidence="10" key="1">
    <citation type="submission" date="2016-11" db="EMBL/GenBank/DDBJ databases">
        <authorList>
            <person name="Varghese N."/>
            <person name="Submissions S."/>
        </authorList>
    </citation>
    <scope>NUCLEOTIDE SEQUENCE [LARGE SCALE GENOMIC DNA]</scope>
    <source>
        <strain evidence="10">DSM 18802</strain>
    </source>
</reference>
<evidence type="ECO:0000313" key="9">
    <source>
        <dbReference type="EMBL" id="SHM81135.1"/>
    </source>
</evidence>
<evidence type="ECO:0000256" key="3">
    <source>
        <dbReference type="ARBA" id="ARBA00023027"/>
    </source>
</evidence>
<dbReference type="EC" id="1.5.1.49" evidence="6"/>
<keyword evidence="10" id="KW-1185">Reference proteome</keyword>
<proteinExistence type="inferred from homology"/>
<keyword evidence="3" id="KW-0520">NAD</keyword>
<comment type="catalytic activity">
    <reaction evidence="4">
        <text>L-proline + NAD(+) = 1-pyrroline-2-carboxylate + NADH + H(+)</text>
        <dbReference type="Rhea" id="RHEA:20321"/>
        <dbReference type="ChEBI" id="CHEBI:15378"/>
        <dbReference type="ChEBI" id="CHEBI:39785"/>
        <dbReference type="ChEBI" id="CHEBI:57540"/>
        <dbReference type="ChEBI" id="CHEBI:57945"/>
        <dbReference type="ChEBI" id="CHEBI:60039"/>
        <dbReference type="EC" id="1.5.1.49"/>
    </reaction>
</comment>